<dbReference type="Gene3D" id="3.40.1030.10">
    <property type="entry name" value="Nucleoside phosphorylase/phosphoribosyltransferase catalytic domain"/>
    <property type="match status" value="1"/>
</dbReference>
<keyword evidence="13" id="KW-1185">Reference proteome</keyword>
<feature type="binding site" evidence="9">
    <location>
        <begin position="108"/>
        <end position="116"/>
    </location>
    <ligand>
        <name>5-phospho-alpha-D-ribose 1-diphosphate</name>
        <dbReference type="ChEBI" id="CHEBI:58017"/>
    </ligand>
</feature>
<evidence type="ECO:0000259" key="10">
    <source>
        <dbReference type="Pfam" id="PF00591"/>
    </source>
</evidence>
<dbReference type="InterPro" id="IPR035902">
    <property type="entry name" value="Nuc_phospho_transferase"/>
</dbReference>
<dbReference type="FunFam" id="3.40.1030.10:FF:000002">
    <property type="entry name" value="Anthranilate phosphoribosyltransferase"/>
    <property type="match status" value="1"/>
</dbReference>
<dbReference type="Gene3D" id="1.20.970.10">
    <property type="entry name" value="Transferase, Pyrimidine Nucleoside Phosphorylase, Chain C"/>
    <property type="match status" value="1"/>
</dbReference>
<evidence type="ECO:0000256" key="2">
    <source>
        <dbReference type="ARBA" id="ARBA00022605"/>
    </source>
</evidence>
<comment type="similarity">
    <text evidence="8">In the C-terminal section; belongs to the anthranilate phosphoribosyltransferase family.</text>
</comment>
<keyword evidence="12" id="KW-0614">Plasmid</keyword>
<evidence type="ECO:0000256" key="3">
    <source>
        <dbReference type="ARBA" id="ARBA00022676"/>
    </source>
</evidence>
<dbReference type="eggNOG" id="COG0547">
    <property type="taxonomic scope" value="Bacteria"/>
</dbReference>
<feature type="binding site" evidence="9">
    <location>
        <position position="226"/>
    </location>
    <ligand>
        <name>Mg(2+)</name>
        <dbReference type="ChEBI" id="CHEBI:18420"/>
        <label>1</label>
    </ligand>
</feature>
<dbReference type="AlphaFoldDB" id="W8TJA6"/>
<feature type="binding site" evidence="9">
    <location>
        <begin position="83"/>
        <end position="84"/>
    </location>
    <ligand>
        <name>5-phospho-alpha-D-ribose 1-diphosphate</name>
        <dbReference type="ChEBI" id="CHEBI:58017"/>
    </ligand>
</feature>
<reference evidence="12 13" key="1">
    <citation type="journal article" date="2014" name="Genome Announc.">
        <title>Complete Genome Sequence of Amino Acid-Utilizing Eubacterium acidaminophilum al-2 (DSM 3953).</title>
        <authorList>
            <person name="Poehlein A."/>
            <person name="Andreesen J.R."/>
            <person name="Daniel R."/>
        </authorList>
    </citation>
    <scope>NUCLEOTIDE SEQUENCE [LARGE SCALE GENOMIC DNA]</scope>
    <source>
        <strain evidence="12 13">DSM 3953</strain>
        <plasmid evidence="13">Plasmid EAL2_808p</plasmid>
    </source>
</reference>
<comment type="pathway">
    <text evidence="1 9">Amino-acid biosynthesis; L-tryptophan biosynthesis; L-tryptophan from chorismate: step 2/5.</text>
</comment>
<feature type="binding site" evidence="9">
    <location>
        <position position="166"/>
    </location>
    <ligand>
        <name>anthranilate</name>
        <dbReference type="ChEBI" id="CHEBI:16567"/>
        <label>2</label>
    </ligand>
</feature>
<dbReference type="KEGG" id="eac:EAL2_808p03690"/>
<dbReference type="GO" id="GO:0000287">
    <property type="term" value="F:magnesium ion binding"/>
    <property type="evidence" value="ECO:0007669"/>
    <property type="project" value="UniProtKB-UniRule"/>
</dbReference>
<keyword evidence="3 9" id="KW-0328">Glycosyltransferase</keyword>
<feature type="binding site" evidence="9">
    <location>
        <position position="80"/>
    </location>
    <ligand>
        <name>5-phospho-alpha-D-ribose 1-diphosphate</name>
        <dbReference type="ChEBI" id="CHEBI:58017"/>
    </ligand>
</feature>
<keyword evidence="9" id="KW-0460">Magnesium</keyword>
<comment type="caution">
    <text evidence="9">Lacks conserved residue(s) required for the propagation of feature annotation.</text>
</comment>
<keyword evidence="6 9" id="KW-0057">Aromatic amino acid biosynthesis</keyword>
<keyword evidence="5 9" id="KW-0822">Tryptophan biosynthesis</keyword>
<dbReference type="Pfam" id="PF02885">
    <property type="entry name" value="Glycos_trans_3N"/>
    <property type="match status" value="1"/>
</dbReference>
<dbReference type="InterPro" id="IPR000312">
    <property type="entry name" value="Glycosyl_Trfase_fam3"/>
</dbReference>
<dbReference type="InterPro" id="IPR036320">
    <property type="entry name" value="Glycosyl_Trfase_fam3_N_dom_sf"/>
</dbReference>
<feature type="binding site" evidence="9">
    <location>
        <position position="88"/>
    </location>
    <ligand>
        <name>5-phospho-alpha-D-ribose 1-diphosphate</name>
        <dbReference type="ChEBI" id="CHEBI:58017"/>
    </ligand>
</feature>
<dbReference type="Proteomes" id="UP000019591">
    <property type="component" value="Plasmid EAL2_808p"/>
</dbReference>
<sequence>MMKSAISKVTAGIDLTEAEMTSIMEDIMDGKASDAQIGAFLTALKIKGETSDEIYAGASVMKKKALEVNMDRIYSIDTCGTGGDSKNTFNVSTAVMFVAAAAGVTVVKHGNRSVSSKCGSADVLEKLGVSLELTPEAVRRCIDELNIGFMFAPRFHTAMKNVMKARQELGMRTIFNVLGPLANPASVKGQLIGVFDRKLLELFAQALRKMGTERALIVHGEDGLDEITVNGSTSVCELRDGDIKSYEIHPEDFGLESAPLEEIVGGDSELNAQIIKAVLSGEKGAKRDMVLLNAGAAIYVGKKAESLAEGVAIAKDVIDRGLALEKLESFARLTRELSE</sequence>
<dbReference type="EC" id="2.4.2.18" evidence="9"/>
<keyword evidence="2 9" id="KW-0028">Amino-acid biosynthesis</keyword>
<dbReference type="RefSeq" id="WP_025436733.1">
    <property type="nucleotide sequence ID" value="NZ_CP007453.1"/>
</dbReference>
<feature type="binding site" evidence="9">
    <location>
        <position position="92"/>
    </location>
    <ligand>
        <name>Mg(2+)</name>
        <dbReference type="ChEBI" id="CHEBI:18420"/>
        <label>1</label>
    </ligand>
</feature>
<evidence type="ECO:0000256" key="9">
    <source>
        <dbReference type="HAMAP-Rule" id="MF_00211"/>
    </source>
</evidence>
<feature type="binding site" evidence="9">
    <location>
        <position position="111"/>
    </location>
    <ligand>
        <name>anthranilate</name>
        <dbReference type="ChEBI" id="CHEBI:16567"/>
        <label>1</label>
    </ligand>
</feature>
<comment type="catalytic activity">
    <reaction evidence="7 9">
        <text>N-(5-phospho-beta-D-ribosyl)anthranilate + diphosphate = 5-phospho-alpha-D-ribose 1-diphosphate + anthranilate</text>
        <dbReference type="Rhea" id="RHEA:11768"/>
        <dbReference type="ChEBI" id="CHEBI:16567"/>
        <dbReference type="ChEBI" id="CHEBI:18277"/>
        <dbReference type="ChEBI" id="CHEBI:33019"/>
        <dbReference type="ChEBI" id="CHEBI:58017"/>
        <dbReference type="EC" id="2.4.2.18"/>
    </reaction>
</comment>
<evidence type="ECO:0000256" key="5">
    <source>
        <dbReference type="ARBA" id="ARBA00022822"/>
    </source>
</evidence>
<dbReference type="HOGENOM" id="CLU_034315_2_1_9"/>
<dbReference type="GO" id="GO:0005829">
    <property type="term" value="C:cytosol"/>
    <property type="evidence" value="ECO:0007669"/>
    <property type="project" value="TreeGrafter"/>
</dbReference>
<accession>W8TJA6</accession>
<geneLocation type="plasmid" evidence="12 13">
    <name>EAL2_808p</name>
</geneLocation>
<gene>
    <name evidence="9 12" type="primary">trpD</name>
    <name evidence="12" type="ORF">EAL2_808p03690</name>
</gene>
<proteinExistence type="inferred from homology"/>
<feature type="binding site" evidence="9">
    <location>
        <position position="226"/>
    </location>
    <ligand>
        <name>Mg(2+)</name>
        <dbReference type="ChEBI" id="CHEBI:18420"/>
        <label>2</label>
    </ligand>
</feature>
<feature type="binding site" evidence="9">
    <location>
        <begin position="90"/>
        <end position="93"/>
    </location>
    <ligand>
        <name>5-phospho-alpha-D-ribose 1-diphosphate</name>
        <dbReference type="ChEBI" id="CHEBI:58017"/>
    </ligand>
</feature>
<comment type="subunit">
    <text evidence="9">Homodimer.</text>
</comment>
<keyword evidence="9" id="KW-0479">Metal-binding</keyword>
<feature type="domain" description="Glycosyl transferase family 3 N-terminal" evidence="11">
    <location>
        <begin position="3"/>
        <end position="65"/>
    </location>
</feature>
<evidence type="ECO:0000259" key="11">
    <source>
        <dbReference type="Pfam" id="PF02885"/>
    </source>
</evidence>
<dbReference type="PATRIC" id="fig|1286171.3.peg.2545"/>
<feature type="domain" description="Glycosyl transferase family 3" evidence="10">
    <location>
        <begin position="76"/>
        <end position="324"/>
    </location>
</feature>
<feature type="binding site" evidence="9">
    <location>
        <position position="225"/>
    </location>
    <ligand>
        <name>Mg(2+)</name>
        <dbReference type="ChEBI" id="CHEBI:18420"/>
        <label>2</label>
    </ligand>
</feature>
<dbReference type="SUPFAM" id="SSF52418">
    <property type="entry name" value="Nucleoside phosphorylase/phosphoribosyltransferase catalytic domain"/>
    <property type="match status" value="1"/>
</dbReference>
<dbReference type="InterPro" id="IPR017459">
    <property type="entry name" value="Glycosyl_Trfase_fam3_N_dom"/>
</dbReference>
<evidence type="ECO:0000256" key="6">
    <source>
        <dbReference type="ARBA" id="ARBA00023141"/>
    </source>
</evidence>
<dbReference type="UniPathway" id="UPA00035">
    <property type="reaction ID" value="UER00041"/>
</dbReference>
<feature type="binding site" evidence="9">
    <location>
        <position position="80"/>
    </location>
    <ligand>
        <name>anthranilate</name>
        <dbReference type="ChEBI" id="CHEBI:16567"/>
        <label>1</label>
    </ligand>
</feature>
<evidence type="ECO:0000313" key="12">
    <source>
        <dbReference type="EMBL" id="AHM57873.1"/>
    </source>
</evidence>
<feature type="binding site" evidence="9">
    <location>
        <position position="120"/>
    </location>
    <ligand>
        <name>5-phospho-alpha-D-ribose 1-diphosphate</name>
        <dbReference type="ChEBI" id="CHEBI:58017"/>
    </ligand>
</feature>
<evidence type="ECO:0000256" key="4">
    <source>
        <dbReference type="ARBA" id="ARBA00022679"/>
    </source>
</evidence>
<name>W8TJA6_PEPAC</name>
<dbReference type="NCBIfam" id="TIGR01245">
    <property type="entry name" value="trpD"/>
    <property type="match status" value="1"/>
</dbReference>
<dbReference type="HAMAP" id="MF_00211">
    <property type="entry name" value="TrpD"/>
    <property type="match status" value="1"/>
</dbReference>
<comment type="cofactor">
    <cofactor evidence="9">
        <name>Mg(2+)</name>
        <dbReference type="ChEBI" id="CHEBI:18420"/>
    </cofactor>
    <text evidence="9">Binds 2 magnesium ions per monomer.</text>
</comment>
<dbReference type="PANTHER" id="PTHR43285">
    <property type="entry name" value="ANTHRANILATE PHOSPHORIBOSYLTRANSFERASE"/>
    <property type="match status" value="1"/>
</dbReference>
<evidence type="ECO:0000256" key="1">
    <source>
        <dbReference type="ARBA" id="ARBA00004907"/>
    </source>
</evidence>
<evidence type="ECO:0000313" key="13">
    <source>
        <dbReference type="Proteomes" id="UP000019591"/>
    </source>
</evidence>
<dbReference type="EMBL" id="CP007453">
    <property type="protein sequence ID" value="AHM57873.1"/>
    <property type="molecule type" value="Genomic_DNA"/>
</dbReference>
<dbReference type="SUPFAM" id="SSF47648">
    <property type="entry name" value="Nucleoside phosphorylase/phosphoribosyltransferase N-terminal domain"/>
    <property type="match status" value="1"/>
</dbReference>
<protein>
    <recommendedName>
        <fullName evidence="9">Anthranilate phosphoribosyltransferase</fullName>
        <ecNumber evidence="9">2.4.2.18</ecNumber>
    </recommendedName>
</protein>
<dbReference type="OrthoDB" id="9806430at2"/>
<evidence type="ECO:0000256" key="7">
    <source>
        <dbReference type="ARBA" id="ARBA00052328"/>
    </source>
</evidence>
<dbReference type="InterPro" id="IPR005940">
    <property type="entry name" value="Anthranilate_Pribosyl_Tfrase"/>
</dbReference>
<dbReference type="Pfam" id="PF00591">
    <property type="entry name" value="Glycos_transf_3"/>
    <property type="match status" value="1"/>
</dbReference>
<evidence type="ECO:0000256" key="8">
    <source>
        <dbReference type="ARBA" id="ARBA00061188"/>
    </source>
</evidence>
<dbReference type="GO" id="GO:0004048">
    <property type="term" value="F:anthranilate phosphoribosyltransferase activity"/>
    <property type="evidence" value="ECO:0007669"/>
    <property type="project" value="UniProtKB-UniRule"/>
</dbReference>
<organism evidence="12 13">
    <name type="scientific">Peptoclostridium acidaminophilum DSM 3953</name>
    <dbReference type="NCBI Taxonomy" id="1286171"/>
    <lineage>
        <taxon>Bacteria</taxon>
        <taxon>Bacillati</taxon>
        <taxon>Bacillota</taxon>
        <taxon>Clostridia</taxon>
        <taxon>Peptostreptococcales</taxon>
        <taxon>Peptoclostridiaceae</taxon>
        <taxon>Peptoclostridium</taxon>
    </lineage>
</organism>
<keyword evidence="4 9" id="KW-0808">Transferase</keyword>
<comment type="similarity">
    <text evidence="9">Belongs to the anthranilate phosphoribosyltransferase family.</text>
</comment>
<dbReference type="GO" id="GO:0000162">
    <property type="term" value="P:L-tryptophan biosynthetic process"/>
    <property type="evidence" value="ECO:0007669"/>
    <property type="project" value="UniProtKB-UniRule"/>
</dbReference>
<comment type="function">
    <text evidence="9">Catalyzes the transfer of the phosphoribosyl group of 5-phosphorylribose-1-pyrophosphate (PRPP) to anthranilate to yield N-(5'-phosphoribosyl)-anthranilate (PRA).</text>
</comment>
<dbReference type="PANTHER" id="PTHR43285:SF2">
    <property type="entry name" value="ANTHRANILATE PHOSPHORIBOSYLTRANSFERASE"/>
    <property type="match status" value="1"/>
</dbReference>